<gene>
    <name evidence="4" type="ORF">M23134_01388</name>
</gene>
<dbReference type="InterPro" id="IPR038718">
    <property type="entry name" value="SNF2-like_sf"/>
</dbReference>
<dbReference type="SUPFAM" id="SSF52540">
    <property type="entry name" value="P-loop containing nucleoside triphosphate hydrolases"/>
    <property type="match status" value="2"/>
</dbReference>
<keyword evidence="1" id="KW-0378">Hydrolase</keyword>
<dbReference type="Proteomes" id="UP000004095">
    <property type="component" value="Unassembled WGS sequence"/>
</dbReference>
<evidence type="ECO:0000313" key="5">
    <source>
        <dbReference type="Proteomes" id="UP000004095"/>
    </source>
</evidence>
<dbReference type="InterPro" id="IPR000330">
    <property type="entry name" value="SNF2_N"/>
</dbReference>
<sequence length="960" mass="111637">MFEHQYLGYLFDSYVVQRNSKGELTYQHQNISSQNAREFGRGLNEVDYELIELIDAIQQETIVKKFYNKKIKTNDFFLKIYDPEKGDKALQESIANYVKVRRAKILSLLEDKMVFEMGRDGEPTWKQLEIASEAATVLFHFRRNEENTHYFPTIKYQGEKLDFQYKNAIVVCNEPAWLLLDKTLHYFANGIDGKKIQPFLNKKFILIPRKVEDTYYRKFVAPLVASFDVYAKGFKIVSRSFEAQPVLTFSEYYTDDAAGDLFGNNDKDAPRNYKVLFELSFQYDRFRFKADKQPEVNVEVEQEGTDYTFFRIRRKTNYETNIIKLLKDQELPLKNGYVLLGKEAAFSWINEHTQLLEEHGFRVEQNTRNTKKYFLGKAEIKVEIKENKDWFDIYATVRFGEFAIPFFELRQLILQKKTEFALPNGEIAIIPEAWLAQYAELLAFSEARDAENIQLKKHHLSLIQDLKNGKHAKVTLNRKLAQFRDFEKIAKAEPPQSFNGSLRPYQQAGYDWLNFLNEYRFGGCLADDMGLGKTIQALALLQAQKEQGITQASLLIIPTSLIYNWQLEAHKFVPNLKIFVYTGTTRKKNVAQFQHYDLVVTSYGITRIDIDILMDYQFNYVILDESQAIKNPSAAVTKAVKQLRSKHRLILTGTPLENTTLDLWSQISFINPGLLGSQAFFKKEYLLPIEKKNDMEKLAKLKSVIKPFILRRLKSQVATELPEKIENVQYCAMTHEQEKAYEKVKSQYRNEILKQIESSGMAKTQFLLLQGLTKLRQLANHPRMIDQGYEESSGKMDDILYKLESIIGNGHKVLVFSQFVKHLQLLKNAFEERQWRFAYLDGSTKNRQQQVEQFQTNDEIQLFLISLKAGGVGLNLTAAEYVFLLDPWWNPAIEAQAVDRAHRIGQENTVFTYKFITKGTVEEKILALQTNKRRLAQDLITTEESFIKSLTKEDVLSLLD</sequence>
<dbReference type="Pfam" id="PF00176">
    <property type="entry name" value="SNF2-rel_dom"/>
    <property type="match status" value="1"/>
</dbReference>
<dbReference type="CDD" id="cd18012">
    <property type="entry name" value="DEXQc_arch_SWI2_SNF2"/>
    <property type="match status" value="1"/>
</dbReference>
<dbReference type="SMART" id="SM00487">
    <property type="entry name" value="DEXDc"/>
    <property type="match status" value="1"/>
</dbReference>
<evidence type="ECO:0000259" key="2">
    <source>
        <dbReference type="PROSITE" id="PS51192"/>
    </source>
</evidence>
<evidence type="ECO:0000313" key="4">
    <source>
        <dbReference type="EMBL" id="EAY29332.1"/>
    </source>
</evidence>
<organism evidence="4 5">
    <name type="scientific">Microscilla marina ATCC 23134</name>
    <dbReference type="NCBI Taxonomy" id="313606"/>
    <lineage>
        <taxon>Bacteria</taxon>
        <taxon>Pseudomonadati</taxon>
        <taxon>Bacteroidota</taxon>
        <taxon>Cytophagia</taxon>
        <taxon>Cytophagales</taxon>
        <taxon>Microscillaceae</taxon>
        <taxon>Microscilla</taxon>
    </lineage>
</organism>
<proteinExistence type="predicted"/>
<dbReference type="PANTHER" id="PTHR10799">
    <property type="entry name" value="SNF2/RAD54 HELICASE FAMILY"/>
    <property type="match status" value="1"/>
</dbReference>
<name>A1ZJM9_MICM2</name>
<dbReference type="InterPro" id="IPR001650">
    <property type="entry name" value="Helicase_C-like"/>
</dbReference>
<feature type="domain" description="Helicase C-terminal" evidence="3">
    <location>
        <begin position="795"/>
        <end position="947"/>
    </location>
</feature>
<dbReference type="eggNOG" id="COG0553">
    <property type="taxonomic scope" value="Bacteria"/>
</dbReference>
<dbReference type="AlphaFoldDB" id="A1ZJM9"/>
<dbReference type="GO" id="GO:0016787">
    <property type="term" value="F:hydrolase activity"/>
    <property type="evidence" value="ECO:0007669"/>
    <property type="project" value="UniProtKB-KW"/>
</dbReference>
<dbReference type="InterPro" id="IPR049730">
    <property type="entry name" value="SNF2/RAD54-like_C"/>
</dbReference>
<dbReference type="EMBL" id="AAWS01000011">
    <property type="protein sequence ID" value="EAY29332.1"/>
    <property type="molecule type" value="Genomic_DNA"/>
</dbReference>
<dbReference type="Gene3D" id="3.40.50.10810">
    <property type="entry name" value="Tandem AAA-ATPase domain"/>
    <property type="match status" value="1"/>
</dbReference>
<feature type="domain" description="Helicase ATP-binding" evidence="2">
    <location>
        <begin position="514"/>
        <end position="673"/>
    </location>
</feature>
<protein>
    <submittedName>
        <fullName evidence="4">Snf2 family helicase</fullName>
    </submittedName>
</protein>
<evidence type="ECO:0000259" key="3">
    <source>
        <dbReference type="PROSITE" id="PS51194"/>
    </source>
</evidence>
<dbReference type="PROSITE" id="PS51192">
    <property type="entry name" value="HELICASE_ATP_BIND_1"/>
    <property type="match status" value="1"/>
</dbReference>
<dbReference type="Pfam" id="PF00271">
    <property type="entry name" value="Helicase_C"/>
    <property type="match status" value="1"/>
</dbReference>
<dbReference type="GO" id="GO:0005524">
    <property type="term" value="F:ATP binding"/>
    <property type="evidence" value="ECO:0007669"/>
    <property type="project" value="InterPro"/>
</dbReference>
<accession>A1ZJM9</accession>
<dbReference type="InterPro" id="IPR014001">
    <property type="entry name" value="Helicase_ATP-bd"/>
</dbReference>
<dbReference type="Gene3D" id="3.40.50.300">
    <property type="entry name" value="P-loop containing nucleotide triphosphate hydrolases"/>
    <property type="match status" value="1"/>
</dbReference>
<keyword evidence="4" id="KW-0067">ATP-binding</keyword>
<evidence type="ECO:0000256" key="1">
    <source>
        <dbReference type="ARBA" id="ARBA00022801"/>
    </source>
</evidence>
<dbReference type="InterPro" id="IPR027417">
    <property type="entry name" value="P-loop_NTPase"/>
</dbReference>
<dbReference type="GO" id="GO:0004386">
    <property type="term" value="F:helicase activity"/>
    <property type="evidence" value="ECO:0007669"/>
    <property type="project" value="UniProtKB-KW"/>
</dbReference>
<dbReference type="PROSITE" id="PS51194">
    <property type="entry name" value="HELICASE_CTER"/>
    <property type="match status" value="1"/>
</dbReference>
<dbReference type="SMART" id="SM00490">
    <property type="entry name" value="HELICc"/>
    <property type="match status" value="1"/>
</dbReference>
<comment type="caution">
    <text evidence="4">The sequence shown here is derived from an EMBL/GenBank/DDBJ whole genome shotgun (WGS) entry which is preliminary data.</text>
</comment>
<reference evidence="4 5" key="1">
    <citation type="submission" date="2007-01" db="EMBL/GenBank/DDBJ databases">
        <authorList>
            <person name="Haygood M."/>
            <person name="Podell S."/>
            <person name="Anderson C."/>
            <person name="Hopkinson B."/>
            <person name="Roe K."/>
            <person name="Barbeau K."/>
            <person name="Gaasterland T."/>
            <person name="Ferriera S."/>
            <person name="Johnson J."/>
            <person name="Kravitz S."/>
            <person name="Beeson K."/>
            <person name="Sutton G."/>
            <person name="Rogers Y.-H."/>
            <person name="Friedman R."/>
            <person name="Frazier M."/>
            <person name="Venter J.C."/>
        </authorList>
    </citation>
    <scope>NUCLEOTIDE SEQUENCE [LARGE SCALE GENOMIC DNA]</scope>
    <source>
        <strain evidence="4 5">ATCC 23134</strain>
    </source>
</reference>
<dbReference type="CDD" id="cd18793">
    <property type="entry name" value="SF2_C_SNF"/>
    <property type="match status" value="1"/>
</dbReference>
<keyword evidence="4" id="KW-0547">Nucleotide-binding</keyword>
<keyword evidence="4" id="KW-0347">Helicase</keyword>
<keyword evidence="5" id="KW-1185">Reference proteome</keyword>